<gene>
    <name evidence="6" type="primary">dinB</name>
    <name evidence="8" type="ORF">H9Q79_11060</name>
</gene>
<evidence type="ECO:0000256" key="1">
    <source>
        <dbReference type="ARBA" id="ARBA00010945"/>
    </source>
</evidence>
<dbReference type="InterPro" id="IPR001126">
    <property type="entry name" value="UmuC"/>
</dbReference>
<dbReference type="InterPro" id="IPR036775">
    <property type="entry name" value="DNA_pol_Y-fam_lit_finger_sf"/>
</dbReference>
<dbReference type="InterPro" id="IPR050116">
    <property type="entry name" value="DNA_polymerase-Y"/>
</dbReference>
<keyword evidence="6" id="KW-0460">Magnesium</keyword>
<dbReference type="AlphaFoldDB" id="A0A7G9G9J0"/>
<keyword evidence="6" id="KW-0235">DNA replication</keyword>
<dbReference type="GO" id="GO:0042276">
    <property type="term" value="P:error-prone translesion synthesis"/>
    <property type="evidence" value="ECO:0007669"/>
    <property type="project" value="TreeGrafter"/>
</dbReference>
<evidence type="ECO:0000256" key="6">
    <source>
        <dbReference type="HAMAP-Rule" id="MF_01113"/>
    </source>
</evidence>
<dbReference type="HAMAP" id="MF_01113">
    <property type="entry name" value="DNApol_IV"/>
    <property type="match status" value="1"/>
</dbReference>
<evidence type="ECO:0000256" key="5">
    <source>
        <dbReference type="ARBA" id="ARBA00022932"/>
    </source>
</evidence>
<evidence type="ECO:0000259" key="7">
    <source>
        <dbReference type="PROSITE" id="PS50173"/>
    </source>
</evidence>
<dbReference type="GO" id="GO:0003684">
    <property type="term" value="F:damaged DNA binding"/>
    <property type="evidence" value="ECO:0007669"/>
    <property type="project" value="InterPro"/>
</dbReference>
<keyword evidence="6" id="KW-0234">DNA repair</keyword>
<dbReference type="InterPro" id="IPR043128">
    <property type="entry name" value="Rev_trsase/Diguanyl_cyclase"/>
</dbReference>
<dbReference type="Pfam" id="PF11798">
    <property type="entry name" value="IMS_HHH"/>
    <property type="match status" value="1"/>
</dbReference>
<dbReference type="SUPFAM" id="SSF56672">
    <property type="entry name" value="DNA/RNA polymerases"/>
    <property type="match status" value="1"/>
</dbReference>
<dbReference type="Gene3D" id="1.10.150.20">
    <property type="entry name" value="5' to 3' exonuclease, C-terminal subdomain"/>
    <property type="match status" value="1"/>
</dbReference>
<dbReference type="PANTHER" id="PTHR11076:SF35">
    <property type="entry name" value="DNA REPAIR PROTEIN HOMOLOG YOBH"/>
    <property type="match status" value="1"/>
</dbReference>
<feature type="binding site" evidence="6">
    <location>
        <position position="10"/>
    </location>
    <ligand>
        <name>Mg(2+)</name>
        <dbReference type="ChEBI" id="CHEBI:18420"/>
    </ligand>
</feature>
<dbReference type="Gene3D" id="3.30.70.270">
    <property type="match status" value="1"/>
</dbReference>
<dbReference type="EMBL" id="CP060635">
    <property type="protein sequence ID" value="QNM07472.1"/>
    <property type="molecule type" value="Genomic_DNA"/>
</dbReference>
<accession>A0A7G9G9J0</accession>
<keyword evidence="6" id="KW-0238">DNA-binding</keyword>
<dbReference type="GO" id="GO:0006281">
    <property type="term" value="P:DNA repair"/>
    <property type="evidence" value="ECO:0007669"/>
    <property type="project" value="UniProtKB-UniRule"/>
</dbReference>
<feature type="binding site" evidence="6">
    <location>
        <position position="113"/>
    </location>
    <ligand>
        <name>Mg(2+)</name>
        <dbReference type="ChEBI" id="CHEBI:18420"/>
    </ligand>
</feature>
<dbReference type="InterPro" id="IPR022880">
    <property type="entry name" value="DNApol_IV"/>
</dbReference>
<comment type="catalytic activity">
    <reaction evidence="6">
        <text>DNA(n) + a 2'-deoxyribonucleoside 5'-triphosphate = DNA(n+1) + diphosphate</text>
        <dbReference type="Rhea" id="RHEA:22508"/>
        <dbReference type="Rhea" id="RHEA-COMP:17339"/>
        <dbReference type="Rhea" id="RHEA-COMP:17340"/>
        <dbReference type="ChEBI" id="CHEBI:33019"/>
        <dbReference type="ChEBI" id="CHEBI:61560"/>
        <dbReference type="ChEBI" id="CHEBI:173112"/>
        <dbReference type="EC" id="2.7.7.7"/>
    </reaction>
</comment>
<comment type="subunit">
    <text evidence="6">Monomer.</text>
</comment>
<keyword evidence="3 6" id="KW-0548">Nucleotidyltransferase</keyword>
<dbReference type="InterPro" id="IPR017961">
    <property type="entry name" value="DNA_pol_Y-fam_little_finger"/>
</dbReference>
<protein>
    <recommendedName>
        <fullName evidence="6">DNA polymerase IV</fullName>
        <shortName evidence="6">Pol IV</shortName>
        <ecNumber evidence="6">2.7.7.7</ecNumber>
    </recommendedName>
</protein>
<comment type="similarity">
    <text evidence="1 6">Belongs to the DNA polymerase type-Y family.</text>
</comment>
<keyword evidence="6" id="KW-0479">Metal-binding</keyword>
<dbReference type="GO" id="GO:0009432">
    <property type="term" value="P:SOS response"/>
    <property type="evidence" value="ECO:0007669"/>
    <property type="project" value="TreeGrafter"/>
</dbReference>
<dbReference type="RefSeq" id="WP_249328297.1">
    <property type="nucleotide sequence ID" value="NZ_CP060635.1"/>
</dbReference>
<dbReference type="Gene3D" id="3.40.1170.60">
    <property type="match status" value="1"/>
</dbReference>
<organism evidence="8 9">
    <name type="scientific">Wansuia hejianensis</name>
    <dbReference type="NCBI Taxonomy" id="2763667"/>
    <lineage>
        <taxon>Bacteria</taxon>
        <taxon>Bacillati</taxon>
        <taxon>Bacillota</taxon>
        <taxon>Clostridia</taxon>
        <taxon>Lachnospirales</taxon>
        <taxon>Lachnospiraceae</taxon>
        <taxon>Wansuia</taxon>
    </lineage>
</organism>
<dbReference type="GO" id="GO:0003887">
    <property type="term" value="F:DNA-directed DNA polymerase activity"/>
    <property type="evidence" value="ECO:0007669"/>
    <property type="project" value="UniProtKB-UniRule"/>
</dbReference>
<feature type="domain" description="UmuC" evidence="7">
    <location>
        <begin position="6"/>
        <end position="195"/>
    </location>
</feature>
<dbReference type="PROSITE" id="PS50173">
    <property type="entry name" value="UMUC"/>
    <property type="match status" value="1"/>
</dbReference>
<proteinExistence type="inferred from homology"/>
<dbReference type="SUPFAM" id="SSF100879">
    <property type="entry name" value="Lesion bypass DNA polymerase (Y-family), little finger domain"/>
    <property type="match status" value="1"/>
</dbReference>
<dbReference type="EC" id="2.7.7.7" evidence="6"/>
<comment type="cofactor">
    <cofactor evidence="6">
        <name>Mg(2+)</name>
        <dbReference type="ChEBI" id="CHEBI:18420"/>
    </cofactor>
    <text evidence="6">Binds 2 magnesium ions per subunit.</text>
</comment>
<dbReference type="GO" id="GO:0006261">
    <property type="term" value="P:DNA-templated DNA replication"/>
    <property type="evidence" value="ECO:0007669"/>
    <property type="project" value="UniProtKB-UniRule"/>
</dbReference>
<sequence length="421" mass="46678">MFDKIIFHVDVNSAFLSWEAVHRITHLKGTVDLREIPSAIGGDISQRHGIILAKSLPAKKYGIHTGESIPEALQKCPGLFLAPPNYGLYEKSSRAFLNILREYSPCVEPFSIDEAYVDVSETAALYGTPEEAAQSVSRQIRETLGFTVNIGISSNKLLAKMASDFQKPDRVHTLFPGDIPHKLWPLPVSDLFFVGRASARKLLNLGIRTIGDLAHADPSLIRFHLKKHGEVLQAFANGIDLSPVTAVPPPNKGYGNSTTTPFDITRPSDASLVLLGLAETVSARLRADQVKAEVLSVSIKYSDFSCHSHQCILPEATDITIELARTAFRLFQESWNGRPVRHLGIHITRIATGAPARQLELFPSADYEKLEQMDQTVDIIRKRFGNDAVKRAVFLKTPVDHRSGGISREKRSVDYERLNLK</sequence>
<evidence type="ECO:0000313" key="9">
    <source>
        <dbReference type="Proteomes" id="UP000515860"/>
    </source>
</evidence>
<evidence type="ECO:0000256" key="4">
    <source>
        <dbReference type="ARBA" id="ARBA00022763"/>
    </source>
</evidence>
<dbReference type="PANTHER" id="PTHR11076">
    <property type="entry name" value="DNA REPAIR POLYMERASE UMUC / TRANSFERASE FAMILY MEMBER"/>
    <property type="match status" value="1"/>
</dbReference>
<comment type="subcellular location">
    <subcellularLocation>
        <location evidence="6">Cytoplasm</location>
    </subcellularLocation>
</comment>
<comment type="function">
    <text evidence="6">Poorly processive, error-prone DNA polymerase involved in untargeted mutagenesis. Copies undamaged DNA at stalled replication forks, which arise in vivo from mismatched or misaligned primer ends. These misaligned primers can be extended by PolIV. Exhibits no 3'-5' exonuclease (proofreading) activity. May be involved in translesional synthesis, in conjunction with the beta clamp from PolIII.</text>
</comment>
<dbReference type="Proteomes" id="UP000515860">
    <property type="component" value="Chromosome"/>
</dbReference>
<dbReference type="InterPro" id="IPR024728">
    <property type="entry name" value="PolY_HhH_motif"/>
</dbReference>
<evidence type="ECO:0000256" key="3">
    <source>
        <dbReference type="ARBA" id="ARBA00022695"/>
    </source>
</evidence>
<keyword evidence="6" id="KW-0963">Cytoplasm</keyword>
<dbReference type="GO" id="GO:0005829">
    <property type="term" value="C:cytosol"/>
    <property type="evidence" value="ECO:0007669"/>
    <property type="project" value="TreeGrafter"/>
</dbReference>
<feature type="active site" evidence="6">
    <location>
        <position position="114"/>
    </location>
</feature>
<keyword evidence="2 6" id="KW-0515">Mutator protein</keyword>
<keyword evidence="5 6" id="KW-0239">DNA-directed DNA polymerase</keyword>
<dbReference type="KEGG" id="whj:H9Q79_11060"/>
<dbReference type="Gene3D" id="3.30.1490.100">
    <property type="entry name" value="DNA polymerase, Y-family, little finger domain"/>
    <property type="match status" value="1"/>
</dbReference>
<evidence type="ECO:0000256" key="2">
    <source>
        <dbReference type="ARBA" id="ARBA00022457"/>
    </source>
</evidence>
<feature type="site" description="Substrate discrimination" evidence="6">
    <location>
        <position position="15"/>
    </location>
</feature>
<dbReference type="GO" id="GO:0000287">
    <property type="term" value="F:magnesium ion binding"/>
    <property type="evidence" value="ECO:0007669"/>
    <property type="project" value="UniProtKB-UniRule"/>
</dbReference>
<keyword evidence="6" id="KW-0808">Transferase</keyword>
<evidence type="ECO:0000313" key="8">
    <source>
        <dbReference type="EMBL" id="QNM07472.1"/>
    </source>
</evidence>
<keyword evidence="4 6" id="KW-0227">DNA damage</keyword>
<dbReference type="Pfam" id="PF00817">
    <property type="entry name" value="IMS"/>
    <property type="match status" value="1"/>
</dbReference>
<dbReference type="Pfam" id="PF11799">
    <property type="entry name" value="IMS_C"/>
    <property type="match status" value="1"/>
</dbReference>
<keyword evidence="9" id="KW-1185">Reference proteome</keyword>
<dbReference type="InterPro" id="IPR043502">
    <property type="entry name" value="DNA/RNA_pol_sf"/>
</dbReference>
<name>A0A7G9G9J0_9FIRM</name>
<dbReference type="CDD" id="cd03586">
    <property type="entry name" value="PolY_Pol_IV_kappa"/>
    <property type="match status" value="1"/>
</dbReference>
<reference evidence="8 9" key="1">
    <citation type="submission" date="2020-08" db="EMBL/GenBank/DDBJ databases">
        <authorList>
            <person name="Liu C."/>
            <person name="Sun Q."/>
        </authorList>
    </citation>
    <scope>NUCLEOTIDE SEQUENCE [LARGE SCALE GENOMIC DNA]</scope>
    <source>
        <strain evidence="8 9">NSJ-29</strain>
    </source>
</reference>